<dbReference type="Proteomes" id="UP001172457">
    <property type="component" value="Chromosome 1"/>
</dbReference>
<keyword evidence="3" id="KW-0443">Lipid metabolism</keyword>
<name>A0AA38U7M3_9ASTR</name>
<dbReference type="InterPro" id="IPR043502">
    <property type="entry name" value="DNA/RNA_pol_sf"/>
</dbReference>
<keyword evidence="4" id="KW-0732">Signal</keyword>
<dbReference type="PANTHER" id="PTHR45648">
    <property type="entry name" value="GDSL LIPASE/ACYLHYDROLASE FAMILY PROTEIN (AFU_ORTHOLOGUE AFUA_4G14700)"/>
    <property type="match status" value="1"/>
</dbReference>
<comment type="caution">
    <text evidence="6">The sequence shown here is derived from an EMBL/GenBank/DDBJ whole genome shotgun (WGS) entry which is preliminary data.</text>
</comment>
<dbReference type="InterPro" id="IPR035669">
    <property type="entry name" value="SGNH_plant_lipase-like"/>
</dbReference>
<proteinExistence type="inferred from homology"/>
<dbReference type="InterPro" id="IPR001087">
    <property type="entry name" value="GDSL"/>
</dbReference>
<dbReference type="CDD" id="cd01650">
    <property type="entry name" value="RT_nLTR_like"/>
    <property type="match status" value="1"/>
</dbReference>
<keyword evidence="3" id="KW-0442">Lipid degradation</keyword>
<comment type="similarity">
    <text evidence="1">Belongs to the 'GDSL' lipolytic enzyme family.</text>
</comment>
<dbReference type="PANTHER" id="PTHR45648:SF90">
    <property type="entry name" value="GDSL-LIKE LIPASE_ACYLHYDROLASE SUPERFAMILY PROTEIN-RELATED"/>
    <property type="match status" value="1"/>
</dbReference>
<dbReference type="SUPFAM" id="SSF56672">
    <property type="entry name" value="DNA/RNA polymerases"/>
    <property type="match status" value="1"/>
</dbReference>
<dbReference type="Pfam" id="PF00078">
    <property type="entry name" value="RVT_1"/>
    <property type="match status" value="1"/>
</dbReference>
<accession>A0AA38U7M3</accession>
<dbReference type="CDD" id="cd01837">
    <property type="entry name" value="SGNH_plant_lipase_like"/>
    <property type="match status" value="1"/>
</dbReference>
<dbReference type="Pfam" id="PF00657">
    <property type="entry name" value="Lipase_GDSL"/>
    <property type="match status" value="1"/>
</dbReference>
<dbReference type="PROSITE" id="PS50878">
    <property type="entry name" value="RT_POL"/>
    <property type="match status" value="1"/>
</dbReference>
<dbReference type="InterPro" id="IPR000477">
    <property type="entry name" value="RT_dom"/>
</dbReference>
<evidence type="ECO:0000256" key="3">
    <source>
        <dbReference type="ARBA" id="ARBA00022963"/>
    </source>
</evidence>
<dbReference type="GO" id="GO:0016042">
    <property type="term" value="P:lipid catabolic process"/>
    <property type="evidence" value="ECO:0007669"/>
    <property type="project" value="UniProtKB-KW"/>
</dbReference>
<evidence type="ECO:0000256" key="1">
    <source>
        <dbReference type="ARBA" id="ARBA00008668"/>
    </source>
</evidence>
<keyword evidence="7" id="KW-1185">Reference proteome</keyword>
<dbReference type="Gene3D" id="3.40.50.1110">
    <property type="entry name" value="SGNH hydrolase"/>
    <property type="match status" value="2"/>
</dbReference>
<dbReference type="InterPro" id="IPR036514">
    <property type="entry name" value="SGNH_hydro_sf"/>
</dbReference>
<dbReference type="InterPro" id="IPR051058">
    <property type="entry name" value="GDSL_Est/Lipase"/>
</dbReference>
<dbReference type="GO" id="GO:0016788">
    <property type="term" value="F:hydrolase activity, acting on ester bonds"/>
    <property type="evidence" value="ECO:0007669"/>
    <property type="project" value="InterPro"/>
</dbReference>
<evidence type="ECO:0000256" key="4">
    <source>
        <dbReference type="SAM" id="SignalP"/>
    </source>
</evidence>
<feature type="signal peptide" evidence="4">
    <location>
        <begin position="1"/>
        <end position="27"/>
    </location>
</feature>
<dbReference type="EMBL" id="JARYMX010000001">
    <property type="protein sequence ID" value="KAJ9568000.1"/>
    <property type="molecule type" value="Genomic_DNA"/>
</dbReference>
<evidence type="ECO:0000259" key="5">
    <source>
        <dbReference type="PROSITE" id="PS50878"/>
    </source>
</evidence>
<feature type="chain" id="PRO_5041426963" description="Reverse transcriptase domain-containing protein" evidence="4">
    <location>
        <begin position="28"/>
        <end position="848"/>
    </location>
</feature>
<feature type="domain" description="Reverse transcriptase" evidence="5">
    <location>
        <begin position="411"/>
        <end position="635"/>
    </location>
</feature>
<organism evidence="6 7">
    <name type="scientific">Centaurea solstitialis</name>
    <name type="common">yellow star-thistle</name>
    <dbReference type="NCBI Taxonomy" id="347529"/>
    <lineage>
        <taxon>Eukaryota</taxon>
        <taxon>Viridiplantae</taxon>
        <taxon>Streptophyta</taxon>
        <taxon>Embryophyta</taxon>
        <taxon>Tracheophyta</taxon>
        <taxon>Spermatophyta</taxon>
        <taxon>Magnoliopsida</taxon>
        <taxon>eudicotyledons</taxon>
        <taxon>Gunneridae</taxon>
        <taxon>Pentapetalae</taxon>
        <taxon>asterids</taxon>
        <taxon>campanulids</taxon>
        <taxon>Asterales</taxon>
        <taxon>Asteraceae</taxon>
        <taxon>Carduoideae</taxon>
        <taxon>Cardueae</taxon>
        <taxon>Centaureinae</taxon>
        <taxon>Centaurea</taxon>
    </lineage>
</organism>
<sequence>MATNTFGWLFLSCAFLLLSRSSNLVLCQSVPGLYVFGDSLIDPGNNNYLPQHYAARANFPFNGIDFPNEEPTGRFSNEKNVADFLAEKVGLPWAPPYLSLSKNPNATSVVVTGISFASGGSGIFNGTGNWLNDTAGIVNGKDDITTIPLTMQVEYYYVVHDLPKMHGLGARKFVVIGVEVIGCCPAQRRLNNTECNTDINYWSVKYNDPLQSLLTELKSELSDVNYSYFHLYDAMNDIIQHPQTYGFTEIKAACCGLGELNAVIPCVEDYNATVCSNQKNHLFWDLYHPIETASAQRILNNKECNADINYWSVKYNDALQSLLTELKSELPDINYSYFHLYDAMNDIIQHPQTYGVWETKPSIIPFTVEEIKRAVWDIGSIKAPGPDGFSFGFYKHFWDVVGDDLIAAIKHYERVSTLSSGGNESFITLIPKANDPLDLNDYRPIHLIGGFSKIISKLLANRMKLVIDSVISPEQSAYVKGRNIIDVDFEKAFDNLNWEFLFDVMLQMGFGETWIGWIRGLISTTKVSVLVNGAPTEQFSLEKGIRQGDPLSPGPTLTSLHFADDAIFVGRWDESNIRNLMKLLRWFHLASGLRINWGKSTQYGINIHHTDLSRVALRTGCKEGNLPFVYLGLPIGASMKRELTLCKAVLGSLGTYLFSLFKVPRKVLHKLEKIRRNFFWGYSGGRRKIPWVAWDVVLNSHDKGGLGIGSLKAQNIVLLSKWWWRFRTEKDTLWKKIIVALHGLNGRLGSIIGARNSYGTWDKIDSVNLEADKVNLSLDSLFTKHVGDGSNTKFWLDVWCDFVPLAERFPRMAAIDTDRHCVGFLWIPHIKLIRESLWISILTGRDTR</sequence>
<dbReference type="AlphaFoldDB" id="A0AA38U7M3"/>
<evidence type="ECO:0000313" key="7">
    <source>
        <dbReference type="Proteomes" id="UP001172457"/>
    </source>
</evidence>
<evidence type="ECO:0000256" key="2">
    <source>
        <dbReference type="ARBA" id="ARBA00022801"/>
    </source>
</evidence>
<keyword evidence="2" id="KW-0378">Hydrolase</keyword>
<reference evidence="6" key="1">
    <citation type="submission" date="2023-03" db="EMBL/GenBank/DDBJ databases">
        <title>Chromosome-scale reference genome and RAD-based genetic map of yellow starthistle (Centaurea solstitialis) reveal putative structural variation and QTLs associated with invader traits.</title>
        <authorList>
            <person name="Reatini B."/>
            <person name="Cang F.A."/>
            <person name="Jiang Q."/>
            <person name="Mckibben M.T.W."/>
            <person name="Barker M.S."/>
            <person name="Rieseberg L.H."/>
            <person name="Dlugosch K.M."/>
        </authorList>
    </citation>
    <scope>NUCLEOTIDE SEQUENCE</scope>
    <source>
        <strain evidence="6">CAN-66</strain>
        <tissue evidence="6">Leaf</tissue>
    </source>
</reference>
<gene>
    <name evidence="6" type="ORF">OSB04_003966</name>
</gene>
<evidence type="ECO:0000313" key="6">
    <source>
        <dbReference type="EMBL" id="KAJ9568000.1"/>
    </source>
</evidence>
<protein>
    <recommendedName>
        <fullName evidence="5">Reverse transcriptase domain-containing protein</fullName>
    </recommendedName>
</protein>